<dbReference type="STRING" id="1121451.DESAM_21472"/>
<dbReference type="Proteomes" id="UP000010808">
    <property type="component" value="Chromosome"/>
</dbReference>
<sequence length="169" mass="19819">MEDNSHIGHLKERLICIYCEIIIPEQVLPGTFPENAEKPEKEILATALKETKRKVQEIILTMDTVSSDALRIRIPDVEYLRTLLRAEYMYHASLSGRKSILRYATGNGEDDSQIMRKFMCSYGLERDEDLKKYRRRILKYFNDSSTDKQLAREAINFMHHCLKDPFSKE</sequence>
<dbReference type="AlphaFoldDB" id="L0RAG5"/>
<dbReference type="PATRIC" id="fig|1121451.3.peg.1715"/>
<organism evidence="1 2">
    <name type="scientific">Maridesulfovibrio hydrothermalis AM13 = DSM 14728</name>
    <dbReference type="NCBI Taxonomy" id="1121451"/>
    <lineage>
        <taxon>Bacteria</taxon>
        <taxon>Pseudomonadati</taxon>
        <taxon>Thermodesulfobacteriota</taxon>
        <taxon>Desulfovibrionia</taxon>
        <taxon>Desulfovibrionales</taxon>
        <taxon>Desulfovibrionaceae</taxon>
        <taxon>Maridesulfovibrio</taxon>
    </lineage>
</organism>
<dbReference type="KEGG" id="dhy:DESAM_21472"/>
<protein>
    <submittedName>
        <fullName evidence="1">Uncharacterized protein</fullName>
    </submittedName>
</protein>
<evidence type="ECO:0000313" key="1">
    <source>
        <dbReference type="EMBL" id="CCO23749.1"/>
    </source>
</evidence>
<dbReference type="RefSeq" id="WP_015336352.1">
    <property type="nucleotide sequence ID" value="NC_020055.1"/>
</dbReference>
<reference evidence="1 2" key="1">
    <citation type="submission" date="2012-10" db="EMBL/GenBank/DDBJ databases">
        <authorList>
            <person name="Genoscope - CEA"/>
        </authorList>
    </citation>
    <scope>NUCLEOTIDE SEQUENCE [LARGE SCALE GENOMIC DNA]</scope>
    <source>
        <strain evidence="2">AM13 / DSM 14728</strain>
    </source>
</reference>
<name>L0RAG5_9BACT</name>
<gene>
    <name evidence="1" type="ORF">DESAM_21472</name>
</gene>
<accession>L0RAG5</accession>
<dbReference type="EMBL" id="FO203522">
    <property type="protein sequence ID" value="CCO23749.1"/>
    <property type="molecule type" value="Genomic_DNA"/>
</dbReference>
<dbReference type="HOGENOM" id="CLU_1575934_0_0_7"/>
<evidence type="ECO:0000313" key="2">
    <source>
        <dbReference type="Proteomes" id="UP000010808"/>
    </source>
</evidence>
<proteinExistence type="predicted"/>
<keyword evidence="2" id="KW-1185">Reference proteome</keyword>